<protein>
    <submittedName>
        <fullName evidence="2">Uncharacterized protein</fullName>
    </submittedName>
</protein>
<feature type="region of interest" description="Disordered" evidence="1">
    <location>
        <begin position="244"/>
        <end position="296"/>
    </location>
</feature>
<feature type="region of interest" description="Disordered" evidence="1">
    <location>
        <begin position="53"/>
        <end position="74"/>
    </location>
</feature>
<dbReference type="STRING" id="4615.A0A199VQ86"/>
<feature type="compositionally biased region" description="Low complexity" evidence="1">
    <location>
        <begin position="166"/>
        <end position="180"/>
    </location>
</feature>
<feature type="region of interest" description="Disordered" evidence="1">
    <location>
        <begin position="1"/>
        <end position="38"/>
    </location>
</feature>
<feature type="compositionally biased region" description="Basic and acidic residues" evidence="1">
    <location>
        <begin position="181"/>
        <end position="193"/>
    </location>
</feature>
<feature type="compositionally biased region" description="Polar residues" evidence="1">
    <location>
        <begin position="255"/>
        <end position="271"/>
    </location>
</feature>
<evidence type="ECO:0000256" key="1">
    <source>
        <dbReference type="SAM" id="MobiDB-lite"/>
    </source>
</evidence>
<evidence type="ECO:0000313" key="3">
    <source>
        <dbReference type="Proteomes" id="UP000092600"/>
    </source>
</evidence>
<feature type="compositionally biased region" description="Gly residues" evidence="1">
    <location>
        <begin position="8"/>
        <end position="19"/>
    </location>
</feature>
<feature type="compositionally biased region" description="Basic and acidic residues" evidence="1">
    <location>
        <begin position="141"/>
        <end position="161"/>
    </location>
</feature>
<sequence>MAGELRGDGGGSPEEGGMVGPRRRRQREGRGLSHPWPSLPRIASWQWRRVGMAVTGGGGRQGSGALPEEEPEGKGAFLVVLGQRWGMKEMKKERMRGRGIILLTFARAKNDLPKTEPKLDASTSTGQRERTVDSFVPARRGGRDLADRKDNYRPSDGDKVVADTPNRGSSSSWRNNNNDYLNRRTNRDSEKPLEQQQQQPRLEPETWRKPPILVEEPPKPQQAPPGAPRFGKGASALVLAQAFSKSVSSSGSGTALVSQGSNLPGRQQQVAPFSRLTDNNRELYSANPHQRHINGY</sequence>
<feature type="compositionally biased region" description="Low complexity" evidence="1">
    <location>
        <begin position="244"/>
        <end position="253"/>
    </location>
</feature>
<accession>A0A199VQ86</accession>
<dbReference type="Proteomes" id="UP000092600">
    <property type="component" value="Unassembled WGS sequence"/>
</dbReference>
<comment type="caution">
    <text evidence="2">The sequence shown here is derived from an EMBL/GenBank/DDBJ whole genome shotgun (WGS) entry which is preliminary data.</text>
</comment>
<feature type="compositionally biased region" description="Basic and acidic residues" evidence="1">
    <location>
        <begin position="108"/>
        <end position="119"/>
    </location>
</feature>
<name>A0A199VQ86_ANACO</name>
<evidence type="ECO:0000313" key="2">
    <source>
        <dbReference type="EMBL" id="OAY79086.1"/>
    </source>
</evidence>
<reference evidence="2 3" key="1">
    <citation type="journal article" date="2016" name="DNA Res.">
        <title>The draft genome of MD-2 pineapple using hybrid error correction of long reads.</title>
        <authorList>
            <person name="Redwan R.M."/>
            <person name="Saidin A."/>
            <person name="Kumar S.V."/>
        </authorList>
    </citation>
    <scope>NUCLEOTIDE SEQUENCE [LARGE SCALE GENOMIC DNA]</scope>
    <source>
        <strain evidence="3">cv. MD2</strain>
        <tissue evidence="2">Leaf</tissue>
    </source>
</reference>
<gene>
    <name evidence="2" type="ORF">ACMD2_23683</name>
</gene>
<feature type="region of interest" description="Disordered" evidence="1">
    <location>
        <begin position="106"/>
        <end position="231"/>
    </location>
</feature>
<dbReference type="EMBL" id="LSRQ01001135">
    <property type="protein sequence ID" value="OAY79086.1"/>
    <property type="molecule type" value="Genomic_DNA"/>
</dbReference>
<proteinExistence type="predicted"/>
<organism evidence="2 3">
    <name type="scientific">Ananas comosus</name>
    <name type="common">Pineapple</name>
    <name type="synonym">Ananas ananas</name>
    <dbReference type="NCBI Taxonomy" id="4615"/>
    <lineage>
        <taxon>Eukaryota</taxon>
        <taxon>Viridiplantae</taxon>
        <taxon>Streptophyta</taxon>
        <taxon>Embryophyta</taxon>
        <taxon>Tracheophyta</taxon>
        <taxon>Spermatophyta</taxon>
        <taxon>Magnoliopsida</taxon>
        <taxon>Liliopsida</taxon>
        <taxon>Poales</taxon>
        <taxon>Bromeliaceae</taxon>
        <taxon>Bromelioideae</taxon>
        <taxon>Ananas</taxon>
    </lineage>
</organism>
<dbReference type="AlphaFoldDB" id="A0A199VQ86"/>